<organism evidence="2 3">
    <name type="scientific">Nepenthes gracilis</name>
    <name type="common">Slender pitcher plant</name>
    <dbReference type="NCBI Taxonomy" id="150966"/>
    <lineage>
        <taxon>Eukaryota</taxon>
        <taxon>Viridiplantae</taxon>
        <taxon>Streptophyta</taxon>
        <taxon>Embryophyta</taxon>
        <taxon>Tracheophyta</taxon>
        <taxon>Spermatophyta</taxon>
        <taxon>Magnoliopsida</taxon>
        <taxon>eudicotyledons</taxon>
        <taxon>Gunneridae</taxon>
        <taxon>Pentapetalae</taxon>
        <taxon>Caryophyllales</taxon>
        <taxon>Nepenthaceae</taxon>
        <taxon>Nepenthes</taxon>
    </lineage>
</organism>
<accession>A0AAD3XM77</accession>
<sequence>MDRFTIMAPLSHRNGRDHEIRPSQRLNANDSTRLITVKAKSKPKHQNPSISKPPANALGNSTFLLDDSLQLPLVYEP</sequence>
<name>A0AAD3XM77_NEPGR</name>
<dbReference type="AlphaFoldDB" id="A0AAD3XM77"/>
<gene>
    <name evidence="2" type="ORF">Nepgr_011769</name>
</gene>
<comment type="caution">
    <text evidence="2">The sequence shown here is derived from an EMBL/GenBank/DDBJ whole genome shotgun (WGS) entry which is preliminary data.</text>
</comment>
<protein>
    <submittedName>
        <fullName evidence="2">Uncharacterized protein</fullName>
    </submittedName>
</protein>
<feature type="region of interest" description="Disordered" evidence="1">
    <location>
        <begin position="1"/>
        <end position="31"/>
    </location>
</feature>
<evidence type="ECO:0000313" key="3">
    <source>
        <dbReference type="Proteomes" id="UP001279734"/>
    </source>
</evidence>
<evidence type="ECO:0000256" key="1">
    <source>
        <dbReference type="SAM" id="MobiDB-lite"/>
    </source>
</evidence>
<feature type="region of interest" description="Disordered" evidence="1">
    <location>
        <begin position="38"/>
        <end position="57"/>
    </location>
</feature>
<dbReference type="EMBL" id="BSYO01000009">
    <property type="protein sequence ID" value="GMH09928.1"/>
    <property type="molecule type" value="Genomic_DNA"/>
</dbReference>
<keyword evidence="3" id="KW-1185">Reference proteome</keyword>
<reference evidence="2" key="1">
    <citation type="submission" date="2023-05" db="EMBL/GenBank/DDBJ databases">
        <title>Nepenthes gracilis genome sequencing.</title>
        <authorList>
            <person name="Fukushima K."/>
        </authorList>
    </citation>
    <scope>NUCLEOTIDE SEQUENCE</scope>
    <source>
        <strain evidence="2">SING2019-196</strain>
    </source>
</reference>
<evidence type="ECO:0000313" key="2">
    <source>
        <dbReference type="EMBL" id="GMH09928.1"/>
    </source>
</evidence>
<proteinExistence type="predicted"/>
<dbReference type="Proteomes" id="UP001279734">
    <property type="component" value="Unassembled WGS sequence"/>
</dbReference>